<sequence length="724" mass="86780">MTQNFENLFDLCKFLKDYAPIIGDLTQLSNGKENKQQKLLTQICQTIEQKQTAEEAFEWIGKQKDFTKNFSDLVDDATEKLLEKLQETIFSLTEHIPKGLIEKLPENLQQELLAQKALKMIWTAEFLLEERLFLLVEKLFKQIKEVVQKNKITYLYGKVCDLEMRLASFKIVHTPHLINYKQLKGILRDFFETGIYFYQKKSQNGLISAEESSFEQIRQEFERIGDKEYEVLQKKRNELLSMLQKETYEEDIYRNFKDFVNFRLKQIYEEAEYEYWKNNSQDGFFGFSFYNLLLIFLQINEKANVRIRAIEDLMDIYKEKYDTFTANPIGHLFSLTLLIRHFFDTLKKADFEESQRILELIRKEKRFFQYNEDLLYTSFGYFLENLIFALEHRQISEQLKTNPDWSEADILEYRATQIAENLKIFSQKHISNLLWRFELNNILLNFRLCIYQNNEENQKKCLDSIEQMCLQPNFDKKYPNYWVDLKLMAGILLYQQKEFIQVESIVKKEVDKFQRRTNYELKPFQEAIRNILRKNEKTLSQAYQKGKEKLAQTAPEGLLEQAMLWFFEEGLNISKRTQKITQFAEPVLVTEEQQNPILAKIEHYRKSILLYCQYLSLQDWDNWKLLFADSVHLYIKLYDHSPEHIIKNLQNFFKDRKNIHYSAKMEHLQVKVYGDLAIVPLVFGWQHNGQETYQAEVETAFYFNEQGKIRVVQENKILNRKGVF</sequence>
<dbReference type="InterPro" id="IPR032710">
    <property type="entry name" value="NTF2-like_dom_sf"/>
</dbReference>
<organism evidence="1 2">
    <name type="scientific">Raineya orbicola</name>
    <dbReference type="NCBI Taxonomy" id="2016530"/>
    <lineage>
        <taxon>Bacteria</taxon>
        <taxon>Pseudomonadati</taxon>
        <taxon>Bacteroidota</taxon>
        <taxon>Cytophagia</taxon>
        <taxon>Cytophagales</taxon>
        <taxon>Raineyaceae</taxon>
        <taxon>Raineya</taxon>
    </lineage>
</organism>
<evidence type="ECO:0000313" key="1">
    <source>
        <dbReference type="EMBL" id="PKQ67436.1"/>
    </source>
</evidence>
<reference evidence="1 2" key="1">
    <citation type="submission" date="2017-06" db="EMBL/GenBank/DDBJ databases">
        <title>Raineya orbicola gen. nov., sp. nov. a slightly thermophilic bacterium of the phylum Bacteroidetes and the description of Raineyaceae fam. nov.</title>
        <authorList>
            <person name="Albuquerque L."/>
            <person name="Polonia A.R.M."/>
            <person name="Barroso C."/>
            <person name="Froufe H.J.C."/>
            <person name="Lage O."/>
            <person name="Lobo-Da-Cunha A."/>
            <person name="Egas C."/>
            <person name="Da Costa M.S."/>
        </authorList>
    </citation>
    <scope>NUCLEOTIDE SEQUENCE [LARGE SCALE GENOMIC DNA]</scope>
    <source>
        <strain evidence="1 2">SPSPC-11</strain>
    </source>
</reference>
<name>A0A2N3IAU1_9BACT</name>
<dbReference type="Proteomes" id="UP000233387">
    <property type="component" value="Unassembled WGS sequence"/>
</dbReference>
<dbReference type="RefSeq" id="WP_101359315.1">
    <property type="nucleotide sequence ID" value="NZ_NKXO01000034.1"/>
</dbReference>
<dbReference type="SUPFAM" id="SSF54427">
    <property type="entry name" value="NTF2-like"/>
    <property type="match status" value="1"/>
</dbReference>
<keyword evidence="2" id="KW-1185">Reference proteome</keyword>
<dbReference type="OrthoDB" id="3173051at2"/>
<dbReference type="AlphaFoldDB" id="A0A2N3IAU1"/>
<accession>A0A2N3IAU1</accession>
<protein>
    <submittedName>
        <fullName evidence="1">Uncharacterized protein</fullName>
    </submittedName>
</protein>
<dbReference type="EMBL" id="NKXO01000034">
    <property type="protein sequence ID" value="PKQ67436.1"/>
    <property type="molecule type" value="Genomic_DNA"/>
</dbReference>
<gene>
    <name evidence="1" type="ORF">Rain11_2049</name>
</gene>
<comment type="caution">
    <text evidence="1">The sequence shown here is derived from an EMBL/GenBank/DDBJ whole genome shotgun (WGS) entry which is preliminary data.</text>
</comment>
<evidence type="ECO:0000313" key="2">
    <source>
        <dbReference type="Proteomes" id="UP000233387"/>
    </source>
</evidence>
<proteinExistence type="predicted"/>